<gene>
    <name evidence="1" type="ORF">POSPLADRAFT_1160082</name>
</gene>
<dbReference type="GeneID" id="36332448"/>
<dbReference type="CDD" id="cd00448">
    <property type="entry name" value="YjgF_YER057c_UK114_family"/>
    <property type="match status" value="1"/>
</dbReference>
<dbReference type="Gene3D" id="3.30.1330.40">
    <property type="entry name" value="RutC-like"/>
    <property type="match status" value="1"/>
</dbReference>
<dbReference type="InterPro" id="IPR035959">
    <property type="entry name" value="RutC-like_sf"/>
</dbReference>
<evidence type="ECO:0000313" key="1">
    <source>
        <dbReference type="EMBL" id="OSX56384.1"/>
    </source>
</evidence>
<dbReference type="OrthoDB" id="10270337at2759"/>
<keyword evidence="2" id="KW-1185">Reference proteome</keyword>
<name>A0A1X6MIZ2_9APHY</name>
<dbReference type="RefSeq" id="XP_024333178.1">
    <property type="nucleotide sequence ID" value="XM_024487499.1"/>
</dbReference>
<evidence type="ECO:0000313" key="2">
    <source>
        <dbReference type="Proteomes" id="UP000194127"/>
    </source>
</evidence>
<reference evidence="1 2" key="1">
    <citation type="submission" date="2017-04" db="EMBL/GenBank/DDBJ databases">
        <title>Genome Sequence of the Model Brown-Rot Fungus Postia placenta SB12.</title>
        <authorList>
            <consortium name="DOE Joint Genome Institute"/>
            <person name="Gaskell J."/>
            <person name="Kersten P."/>
            <person name="Larrondo L.F."/>
            <person name="Canessa P."/>
            <person name="Martinez D."/>
            <person name="Hibbett D."/>
            <person name="Schmoll M."/>
            <person name="Kubicek C.P."/>
            <person name="Martinez A.T."/>
            <person name="Yadav J."/>
            <person name="Master E."/>
            <person name="Magnuson J.K."/>
            <person name="James T."/>
            <person name="Yaver D."/>
            <person name="Berka R."/>
            <person name="Labutti K."/>
            <person name="Lipzen A."/>
            <person name="Aerts A."/>
            <person name="Barry K."/>
            <person name="Henrissat B."/>
            <person name="Blanchette R."/>
            <person name="Grigoriev I."/>
            <person name="Cullen D."/>
        </authorList>
    </citation>
    <scope>NUCLEOTIDE SEQUENCE [LARGE SCALE GENOMIC DNA]</scope>
    <source>
        <strain evidence="1 2">MAD-698-R-SB12</strain>
    </source>
</reference>
<protein>
    <submittedName>
        <fullName evidence="1">Uncharacterized protein</fullName>
    </submittedName>
</protein>
<dbReference type="AlphaFoldDB" id="A0A1X6MIZ2"/>
<dbReference type="Pfam" id="PF01042">
    <property type="entry name" value="Ribonuc_L-PSP"/>
    <property type="match status" value="1"/>
</dbReference>
<dbReference type="SUPFAM" id="SSF55298">
    <property type="entry name" value="YjgF-like"/>
    <property type="match status" value="1"/>
</dbReference>
<proteinExistence type="predicted"/>
<dbReference type="InterPro" id="IPR006175">
    <property type="entry name" value="YjgF/YER057c/UK114"/>
</dbReference>
<dbReference type="STRING" id="670580.A0A1X6MIZ2"/>
<accession>A0A1X6MIZ2</accession>
<dbReference type="Proteomes" id="UP000194127">
    <property type="component" value="Unassembled WGS sequence"/>
</dbReference>
<dbReference type="EMBL" id="KZ110613">
    <property type="protein sequence ID" value="OSX56384.1"/>
    <property type="molecule type" value="Genomic_DNA"/>
</dbReference>
<sequence>MDIDVSPTRDTTRRVQYCSKWKRIGNTIYVSASVGCDMMYHQRAPTPREQMELGIANMMAAVQGAGSNKDYIAKLTMYLTRKDNHFDMMMSILAQYFGKPEDVPPWTCLGVSALPQATCFAIECICEFLGQLPPSGTATLSGRSVTSSTPNQDYDA</sequence>
<organism evidence="1 2">
    <name type="scientific">Postia placenta MAD-698-R-SB12</name>
    <dbReference type="NCBI Taxonomy" id="670580"/>
    <lineage>
        <taxon>Eukaryota</taxon>
        <taxon>Fungi</taxon>
        <taxon>Dikarya</taxon>
        <taxon>Basidiomycota</taxon>
        <taxon>Agaricomycotina</taxon>
        <taxon>Agaricomycetes</taxon>
        <taxon>Polyporales</taxon>
        <taxon>Adustoporiaceae</taxon>
        <taxon>Rhodonia</taxon>
    </lineage>
</organism>